<keyword evidence="14" id="KW-1185">Reference proteome</keyword>
<dbReference type="GO" id="GO:0005525">
    <property type="term" value="F:GTP binding"/>
    <property type="evidence" value="ECO:0007669"/>
    <property type="project" value="UniProtKB-KW"/>
</dbReference>
<comment type="similarity">
    <text evidence="2 9">Belongs to the mannose-6-phosphate isomerase type 2 family.</text>
</comment>
<dbReference type="InterPro" id="IPR029044">
    <property type="entry name" value="Nucleotide-diphossugar_trans"/>
</dbReference>
<dbReference type="EMBL" id="SOAX01000002">
    <property type="protein sequence ID" value="TDT43206.1"/>
    <property type="molecule type" value="Genomic_DNA"/>
</dbReference>
<dbReference type="PANTHER" id="PTHR46390:SF1">
    <property type="entry name" value="MANNOSE-1-PHOSPHATE GUANYLYLTRANSFERASE"/>
    <property type="match status" value="1"/>
</dbReference>
<evidence type="ECO:0000259" key="11">
    <source>
        <dbReference type="Pfam" id="PF01050"/>
    </source>
</evidence>
<dbReference type="GO" id="GO:0004475">
    <property type="term" value="F:mannose-1-phosphate guanylyltransferase (GTP) activity"/>
    <property type="evidence" value="ECO:0007669"/>
    <property type="project" value="UniProtKB-EC"/>
</dbReference>
<dbReference type="CDD" id="cd02213">
    <property type="entry name" value="cupin_PMI_typeII_C"/>
    <property type="match status" value="1"/>
</dbReference>
<dbReference type="PANTHER" id="PTHR46390">
    <property type="entry name" value="MANNOSE-1-PHOSPHATE GUANYLYLTRANSFERASE"/>
    <property type="match status" value="1"/>
</dbReference>
<evidence type="ECO:0000256" key="9">
    <source>
        <dbReference type="RuleBase" id="RU004190"/>
    </source>
</evidence>
<dbReference type="CDD" id="cd02509">
    <property type="entry name" value="GDP-M1P_Guanylyltransferase"/>
    <property type="match status" value="1"/>
</dbReference>
<dbReference type="InterPro" id="IPR001538">
    <property type="entry name" value="Man6P_isomerase-2_C"/>
</dbReference>
<evidence type="ECO:0000259" key="12">
    <source>
        <dbReference type="Pfam" id="PF22640"/>
    </source>
</evidence>
<dbReference type="Pfam" id="PF22640">
    <property type="entry name" value="ManC_GMP_beta-helix"/>
    <property type="match status" value="1"/>
</dbReference>
<dbReference type="Proteomes" id="UP000295830">
    <property type="component" value="Unassembled WGS sequence"/>
</dbReference>
<feature type="domain" description="Mannose-6-phosphate isomerase type II C-terminal" evidence="11">
    <location>
        <begin position="353"/>
        <end position="467"/>
    </location>
</feature>
<dbReference type="InterPro" id="IPR049577">
    <property type="entry name" value="GMPP_N"/>
</dbReference>
<gene>
    <name evidence="13" type="ORF">DES49_1020</name>
</gene>
<dbReference type="UniPathway" id="UPA00126">
    <property type="reaction ID" value="UER00930"/>
</dbReference>
<dbReference type="RefSeq" id="WP_133735291.1">
    <property type="nucleotide sequence ID" value="NZ_SOAX01000002.1"/>
</dbReference>
<keyword evidence="7" id="KW-0342">GTP-binding</keyword>
<dbReference type="GO" id="GO:0016853">
    <property type="term" value="F:isomerase activity"/>
    <property type="evidence" value="ECO:0007669"/>
    <property type="project" value="UniProtKB-KW"/>
</dbReference>
<dbReference type="NCBIfam" id="TIGR01479">
    <property type="entry name" value="GMP_PMI"/>
    <property type="match status" value="1"/>
</dbReference>
<dbReference type="EC" id="2.7.7.13" evidence="3"/>
<feature type="domain" description="Nucleotidyl transferase" evidence="10">
    <location>
        <begin position="3"/>
        <end position="287"/>
    </location>
</feature>
<keyword evidence="13" id="KW-0413">Isomerase</keyword>
<evidence type="ECO:0000256" key="6">
    <source>
        <dbReference type="ARBA" id="ARBA00022741"/>
    </source>
</evidence>
<keyword evidence="5 13" id="KW-0548">Nucleotidyltransferase</keyword>
<dbReference type="InterPro" id="IPR011051">
    <property type="entry name" value="RmlC_Cupin_sf"/>
</dbReference>
<dbReference type="InterPro" id="IPR014710">
    <property type="entry name" value="RmlC-like_jellyroll"/>
</dbReference>
<reference evidence="13 14" key="1">
    <citation type="submission" date="2019-03" db="EMBL/GenBank/DDBJ databases">
        <title>Genomic Encyclopedia of Type Strains, Phase IV (KMG-IV): sequencing the most valuable type-strain genomes for metagenomic binning, comparative biology and taxonomic classification.</title>
        <authorList>
            <person name="Goeker M."/>
        </authorList>
    </citation>
    <scope>NUCLEOTIDE SEQUENCE [LARGE SCALE GENOMIC DNA]</scope>
    <source>
        <strain evidence="13 14">DSM 15505</strain>
    </source>
</reference>
<organism evidence="13 14">
    <name type="scientific">Halospina denitrificans</name>
    <dbReference type="NCBI Taxonomy" id="332522"/>
    <lineage>
        <taxon>Bacteria</taxon>
        <taxon>Pseudomonadati</taxon>
        <taxon>Pseudomonadota</taxon>
        <taxon>Gammaproteobacteria</taxon>
        <taxon>Halospina</taxon>
    </lineage>
</organism>
<dbReference type="InterPro" id="IPR005835">
    <property type="entry name" value="NTP_transferase_dom"/>
</dbReference>
<evidence type="ECO:0000256" key="8">
    <source>
        <dbReference type="ARBA" id="ARBA00047343"/>
    </source>
</evidence>
<name>A0A4R7JYQ0_9GAMM</name>
<dbReference type="InterPro" id="IPR006375">
    <property type="entry name" value="Man1P_GuaTrfase/Man6P_Isoase"/>
</dbReference>
<dbReference type="InterPro" id="IPR054566">
    <property type="entry name" value="ManC/GMP-like_b-helix"/>
</dbReference>
<dbReference type="Pfam" id="PF00483">
    <property type="entry name" value="NTP_transferase"/>
    <property type="match status" value="1"/>
</dbReference>
<comment type="caution">
    <text evidence="13">The sequence shown here is derived from an EMBL/GenBank/DDBJ whole genome shotgun (WGS) entry which is preliminary data.</text>
</comment>
<comment type="catalytic activity">
    <reaction evidence="8">
        <text>alpha-D-mannose 1-phosphate + GTP + H(+) = GDP-alpha-D-mannose + diphosphate</text>
        <dbReference type="Rhea" id="RHEA:15229"/>
        <dbReference type="ChEBI" id="CHEBI:15378"/>
        <dbReference type="ChEBI" id="CHEBI:33019"/>
        <dbReference type="ChEBI" id="CHEBI:37565"/>
        <dbReference type="ChEBI" id="CHEBI:57527"/>
        <dbReference type="ChEBI" id="CHEBI:58409"/>
        <dbReference type="EC" id="2.7.7.13"/>
    </reaction>
</comment>
<feature type="domain" description="MannoseP isomerase/GMP-like beta-helix" evidence="12">
    <location>
        <begin position="305"/>
        <end position="349"/>
    </location>
</feature>
<evidence type="ECO:0000259" key="10">
    <source>
        <dbReference type="Pfam" id="PF00483"/>
    </source>
</evidence>
<sequence length="472" mass="52537">MHAVILSGGSGTRLWPLSREAYPKQFLALNSNDSLLEETLQRARAVPACSGLLAITNEAHRFIVAAHLQRHETPASGSRILLEPDGRNTAPAIALAAMQIQAEEPAAVMLVLPSDHVIQNTDAFVAAVEEGIKAAESGKLVTFGVMPSTAHTGYGYIRAGQPQQGDAAWLPVREFVEKPDSPTAESYLADGHYYWNSGMFMFRADRYLEELERFRPDILEACQKAWAQRQDDLDFVRVGEEAFAACPEDSIDYAVMERTEEAVVLPLDAGWSDVGSWSSLWELHDQDDDGNVVRGDVLTEEVTQSYLHSEGRLIAAIGVDNHVIVETDDVVLVADKNRVQDVKRLVSRLREAGRDEYRLHRKVHRPWGSYEGIARSDRFQVKRITVNPGATLSLQKHHHRSEHWVVVKGSAVVTRSGEETLLTEDQSTYIPLGVVHRLSNPGVIPLEVIEVQTGSYLGEDDIVRFEDTYNRV</sequence>
<dbReference type="GO" id="GO:0009298">
    <property type="term" value="P:GDP-mannose biosynthetic process"/>
    <property type="evidence" value="ECO:0007669"/>
    <property type="project" value="UniProtKB-UniPathway"/>
</dbReference>
<keyword evidence="4 13" id="KW-0808">Transferase</keyword>
<evidence type="ECO:0000313" key="13">
    <source>
        <dbReference type="EMBL" id="TDT43206.1"/>
    </source>
</evidence>
<protein>
    <recommendedName>
        <fullName evidence="3">mannose-1-phosphate guanylyltransferase</fullName>
        <ecNumber evidence="3">2.7.7.13</ecNumber>
    </recommendedName>
</protein>
<dbReference type="OrthoDB" id="9806359at2"/>
<dbReference type="SUPFAM" id="SSF53448">
    <property type="entry name" value="Nucleotide-diphospho-sugar transferases"/>
    <property type="match status" value="1"/>
</dbReference>
<evidence type="ECO:0000256" key="7">
    <source>
        <dbReference type="ARBA" id="ARBA00023134"/>
    </source>
</evidence>
<evidence type="ECO:0000256" key="4">
    <source>
        <dbReference type="ARBA" id="ARBA00022679"/>
    </source>
</evidence>
<keyword evidence="6" id="KW-0547">Nucleotide-binding</keyword>
<dbReference type="SUPFAM" id="SSF51182">
    <property type="entry name" value="RmlC-like cupins"/>
    <property type="match status" value="1"/>
</dbReference>
<dbReference type="Gene3D" id="3.90.550.10">
    <property type="entry name" value="Spore Coat Polysaccharide Biosynthesis Protein SpsA, Chain A"/>
    <property type="match status" value="1"/>
</dbReference>
<evidence type="ECO:0000256" key="2">
    <source>
        <dbReference type="ARBA" id="ARBA00006115"/>
    </source>
</evidence>
<evidence type="ECO:0000256" key="5">
    <source>
        <dbReference type="ARBA" id="ARBA00022695"/>
    </source>
</evidence>
<dbReference type="Pfam" id="PF01050">
    <property type="entry name" value="MannoseP_isomer"/>
    <property type="match status" value="1"/>
</dbReference>
<comment type="pathway">
    <text evidence="1">Nucleotide-sugar biosynthesis; GDP-alpha-D-mannose biosynthesis; GDP-alpha-D-mannose from alpha-D-mannose 1-phosphate (GTP route): step 1/1.</text>
</comment>
<dbReference type="Gene3D" id="2.60.120.10">
    <property type="entry name" value="Jelly Rolls"/>
    <property type="match status" value="1"/>
</dbReference>
<evidence type="ECO:0000313" key="14">
    <source>
        <dbReference type="Proteomes" id="UP000295830"/>
    </source>
</evidence>
<proteinExistence type="inferred from homology"/>
<dbReference type="FunFam" id="2.60.120.10:FF:000032">
    <property type="entry name" value="Mannose-1-phosphate guanylyltransferase/mannose-6-phosphate isomerase"/>
    <property type="match status" value="1"/>
</dbReference>
<dbReference type="InterPro" id="IPR051161">
    <property type="entry name" value="Mannose-6P_isomerase_type2"/>
</dbReference>
<dbReference type="AlphaFoldDB" id="A0A4R7JYQ0"/>
<dbReference type="FunFam" id="3.90.550.10:FF:000046">
    <property type="entry name" value="Mannose-1-phosphate guanylyltransferase (GDP)"/>
    <property type="match status" value="1"/>
</dbReference>
<evidence type="ECO:0000256" key="1">
    <source>
        <dbReference type="ARBA" id="ARBA00004823"/>
    </source>
</evidence>
<evidence type="ECO:0000256" key="3">
    <source>
        <dbReference type="ARBA" id="ARBA00012387"/>
    </source>
</evidence>
<dbReference type="GO" id="GO:0000271">
    <property type="term" value="P:polysaccharide biosynthetic process"/>
    <property type="evidence" value="ECO:0007669"/>
    <property type="project" value="InterPro"/>
</dbReference>
<accession>A0A4R7JYQ0</accession>